<dbReference type="Gene3D" id="2.60.120.1440">
    <property type="match status" value="1"/>
</dbReference>
<dbReference type="InterPro" id="IPR006860">
    <property type="entry name" value="FecR"/>
</dbReference>
<dbReference type="Pfam" id="PF04773">
    <property type="entry name" value="FecR"/>
    <property type="match status" value="1"/>
</dbReference>
<protein>
    <submittedName>
        <fullName evidence="3">FecR domain-containing protein</fullName>
    </submittedName>
</protein>
<dbReference type="RefSeq" id="WP_306947872.1">
    <property type="nucleotide sequence ID" value="NZ_CP132976.1"/>
</dbReference>
<dbReference type="InterPro" id="IPR012373">
    <property type="entry name" value="Ferrdict_sens_TM"/>
</dbReference>
<organism evidence="3 4">
    <name type="scientific">Achromobacter seleniivolatilans</name>
    <dbReference type="NCBI Taxonomy" id="3047478"/>
    <lineage>
        <taxon>Bacteria</taxon>
        <taxon>Pseudomonadati</taxon>
        <taxon>Pseudomonadota</taxon>
        <taxon>Betaproteobacteria</taxon>
        <taxon>Burkholderiales</taxon>
        <taxon>Alcaligenaceae</taxon>
        <taxon>Achromobacter</taxon>
    </lineage>
</organism>
<evidence type="ECO:0000259" key="2">
    <source>
        <dbReference type="Pfam" id="PF16220"/>
    </source>
</evidence>
<name>A0ABY9M6V6_9BURK</name>
<dbReference type="PIRSF" id="PIRSF018266">
    <property type="entry name" value="FecR"/>
    <property type="match status" value="1"/>
</dbReference>
<proteinExistence type="predicted"/>
<evidence type="ECO:0000259" key="1">
    <source>
        <dbReference type="Pfam" id="PF04773"/>
    </source>
</evidence>
<gene>
    <name evidence="3" type="ORF">RAS12_10095</name>
</gene>
<reference evidence="3 4" key="1">
    <citation type="submission" date="2023-08" db="EMBL/GenBank/DDBJ databases">
        <title>Achromobacter seleniivolatilans sp. nov., isolated from seleniferous soil.</title>
        <authorList>
            <person name="Zhang S."/>
            <person name="Li K."/>
            <person name="Peng J."/>
            <person name="Zhao Q."/>
            <person name="Wang H."/>
            <person name="Guo Y."/>
        </authorList>
    </citation>
    <scope>NUCLEOTIDE SEQUENCE [LARGE SCALE GENOMIC DNA]</scope>
    <source>
        <strain evidence="3 4">R39</strain>
    </source>
</reference>
<dbReference type="Gene3D" id="3.55.50.30">
    <property type="match status" value="1"/>
</dbReference>
<dbReference type="PANTHER" id="PTHR30273">
    <property type="entry name" value="PERIPLASMIC SIGNAL SENSOR AND SIGMA FACTOR ACTIVATOR FECR-RELATED"/>
    <property type="match status" value="1"/>
</dbReference>
<evidence type="ECO:0000313" key="4">
    <source>
        <dbReference type="Proteomes" id="UP001234798"/>
    </source>
</evidence>
<dbReference type="Proteomes" id="UP001234798">
    <property type="component" value="Chromosome"/>
</dbReference>
<feature type="domain" description="FecR protein" evidence="1">
    <location>
        <begin position="120"/>
        <end position="211"/>
    </location>
</feature>
<accession>A0ABY9M6V6</accession>
<dbReference type="PANTHER" id="PTHR30273:SF2">
    <property type="entry name" value="PROTEIN FECR"/>
    <property type="match status" value="1"/>
</dbReference>
<keyword evidence="4" id="KW-1185">Reference proteome</keyword>
<dbReference type="InterPro" id="IPR032623">
    <property type="entry name" value="FecR_N"/>
</dbReference>
<evidence type="ECO:0000313" key="3">
    <source>
        <dbReference type="EMBL" id="WMD22700.1"/>
    </source>
</evidence>
<dbReference type="EMBL" id="CP132976">
    <property type="protein sequence ID" value="WMD22700.1"/>
    <property type="molecule type" value="Genomic_DNA"/>
</dbReference>
<dbReference type="Pfam" id="PF16220">
    <property type="entry name" value="DUF4880"/>
    <property type="match status" value="1"/>
</dbReference>
<feature type="domain" description="FecR N-terminal" evidence="2">
    <location>
        <begin position="15"/>
        <end position="52"/>
    </location>
</feature>
<sequence length="328" mass="35621">MTDTGPVPAFDDPRDAAAFWYARERSGRMSDADREAFAVWLQQAPLHAREYALLDDVWRDTLAVPAERLRALAREPAAAPARRRLANWPAIAMAGGAALVIGLAAIPLLHSADPSYNAELSSGHGERRQVALSDDSVLELNTDTKASVRFYPDRREVDLASGEITFSVKPDADRPFIVRTGDAQVRVTGTRFNVRSNSGATEVAVLSGSVEVKPSGWRFWQREQLVPGQGLSASASGLSAAQAVDTATLTAWHQGRIVFNNTPLSAAIAEMNRYAPYSIRLSGAGLEKVRVAGALSIDQPASFLELLPRIAPVRIESEGDHRYVVRPR</sequence>